<reference evidence="3" key="1">
    <citation type="journal article" date="2019" name="Int. J. Syst. Evol. Microbiol.">
        <title>The Global Catalogue of Microorganisms (GCM) 10K type strain sequencing project: providing services to taxonomists for standard genome sequencing and annotation.</title>
        <authorList>
            <consortium name="The Broad Institute Genomics Platform"/>
            <consortium name="The Broad Institute Genome Sequencing Center for Infectious Disease"/>
            <person name="Wu L."/>
            <person name="Ma J."/>
        </authorList>
    </citation>
    <scope>NUCLEOTIDE SEQUENCE [LARGE SCALE GENOMIC DNA]</scope>
    <source>
        <strain evidence="3">CCUG 66188</strain>
    </source>
</reference>
<feature type="chain" id="PRO_5046400148" description="Secreted protein" evidence="1">
    <location>
        <begin position="19"/>
        <end position="117"/>
    </location>
</feature>
<name>A0ABW2AZA1_9RHOB</name>
<gene>
    <name evidence="2" type="ORF">ACFQFQ_02925</name>
</gene>
<accession>A0ABW2AZA1</accession>
<comment type="caution">
    <text evidence="2">The sequence shown here is derived from an EMBL/GenBank/DDBJ whole genome shotgun (WGS) entry which is preliminary data.</text>
</comment>
<dbReference type="Proteomes" id="UP001596353">
    <property type="component" value="Unassembled WGS sequence"/>
</dbReference>
<protein>
    <recommendedName>
        <fullName evidence="4">Secreted protein</fullName>
    </recommendedName>
</protein>
<sequence length="117" mass="12597">MFMRFLIPLLLAAAPATADPYAVLAGDTVLAAAEVHALIDGQTLTYHDDGQSRYFVGGAYSYSYAGGATAYGVYDIGADGTVCVAFHNGRNRCDRFAWRDGGVVLLTQKGDRFPVRR</sequence>
<evidence type="ECO:0008006" key="4">
    <source>
        <dbReference type="Google" id="ProtNLM"/>
    </source>
</evidence>
<keyword evidence="3" id="KW-1185">Reference proteome</keyword>
<organism evidence="2 3">
    <name type="scientific">Sulfitobacter porphyrae</name>
    <dbReference type="NCBI Taxonomy" id="1246864"/>
    <lineage>
        <taxon>Bacteria</taxon>
        <taxon>Pseudomonadati</taxon>
        <taxon>Pseudomonadota</taxon>
        <taxon>Alphaproteobacteria</taxon>
        <taxon>Rhodobacterales</taxon>
        <taxon>Roseobacteraceae</taxon>
        <taxon>Sulfitobacter</taxon>
    </lineage>
</organism>
<evidence type="ECO:0000313" key="2">
    <source>
        <dbReference type="EMBL" id="MFC6758691.1"/>
    </source>
</evidence>
<evidence type="ECO:0000256" key="1">
    <source>
        <dbReference type="SAM" id="SignalP"/>
    </source>
</evidence>
<evidence type="ECO:0000313" key="3">
    <source>
        <dbReference type="Proteomes" id="UP001596353"/>
    </source>
</evidence>
<proteinExistence type="predicted"/>
<dbReference type="EMBL" id="JBHSWG010000001">
    <property type="protein sequence ID" value="MFC6758691.1"/>
    <property type="molecule type" value="Genomic_DNA"/>
</dbReference>
<feature type="signal peptide" evidence="1">
    <location>
        <begin position="1"/>
        <end position="18"/>
    </location>
</feature>
<keyword evidence="1" id="KW-0732">Signal</keyword>